<comment type="catalytic activity">
    <reaction evidence="11">
        <text>L-alpha-aminoacyl-L-histidine(out) = L-alpha-aminoacyl-L-histidine(in)</text>
        <dbReference type="Rhea" id="RHEA:79375"/>
        <dbReference type="ChEBI" id="CHEBI:229967"/>
    </reaction>
</comment>
<feature type="transmembrane region" description="Helical" evidence="25">
    <location>
        <begin position="407"/>
        <end position="431"/>
    </location>
</feature>
<feature type="transmembrane region" description="Helical" evidence="25">
    <location>
        <begin position="83"/>
        <end position="104"/>
    </location>
</feature>
<comment type="catalytic activity">
    <reaction evidence="15">
        <text>L-arginyl-L-alpha-amino acid(out) = L-arginyl-L-alpha-amino acid(in)</text>
        <dbReference type="Rhea" id="RHEA:79371"/>
        <dbReference type="ChEBI" id="CHEBI:84315"/>
    </reaction>
</comment>
<evidence type="ECO:0000313" key="27">
    <source>
        <dbReference type="Proteomes" id="UP001165060"/>
    </source>
</evidence>
<dbReference type="InterPro" id="IPR011701">
    <property type="entry name" value="MFS"/>
</dbReference>
<comment type="catalytic activity">
    <reaction evidence="16">
        <text>L-lysyl-L-lysine(out) = L-lysyl-L-lysine(in)</text>
        <dbReference type="Rhea" id="RHEA:79403"/>
        <dbReference type="ChEBI" id="CHEBI:229956"/>
    </reaction>
</comment>
<feature type="transmembrane region" description="Helical" evidence="25">
    <location>
        <begin position="187"/>
        <end position="206"/>
    </location>
</feature>
<sequence length="500" mass="53018">MAGQTLFAFGTSITSWPVMLCGRVLFGLGGENLTVAQSALLAQWFKGKELAFAFGLNLSISRLGSVINNYVSPAVASLSVPLALWLGMIICGGSLLCAALIWPIDRSAMRTLKASSGPNEDLTASLLENQEPGSRPVSASFDAFKTNTRVISTERLSASAMRLTDADTSRVSDTEQISLSDVKKFGVMFWLLTFSCLVVYGCVLPFNNVAAGILSERNFFISPDEGCVVEYPDQCTSGSLQNSTNDATEACATTSSHYAPVLPSTLNYPEGTVPESLGADKTSYVFSSLTEDDVDCNDNFWSKGCTKEYCTESDDAATEAAHVMSIPYFISAGLSPILGLVVDKVGNRAIIASIAPLMLLVVHGALGFTDGSPVLPLIGQGVAYSLFAAVLWPSVPLTVEEKSVGTAYGLITAIQNAGLACFPIIISVMYSAADNKYIPTVEVFFMCCACGGLIIGALLNIMDFKRGGLLNAVDVAGAKKEYEQKMAANIDTPPTPLMQT</sequence>
<evidence type="ECO:0000256" key="11">
    <source>
        <dbReference type="ARBA" id="ARBA00044884"/>
    </source>
</evidence>
<evidence type="ECO:0000256" key="8">
    <source>
        <dbReference type="ARBA" id="ARBA00044876"/>
    </source>
</evidence>
<evidence type="ECO:0000313" key="26">
    <source>
        <dbReference type="EMBL" id="GMI37745.1"/>
    </source>
</evidence>
<evidence type="ECO:0000256" key="9">
    <source>
        <dbReference type="ARBA" id="ARBA00044878"/>
    </source>
</evidence>
<keyword evidence="4 25" id="KW-0812">Transmembrane</keyword>
<comment type="catalytic activity">
    <reaction evidence="17">
        <text>L-arginyl-glycine(out) = L-arginyl-glycine(in)</text>
        <dbReference type="Rhea" id="RHEA:79391"/>
        <dbReference type="ChEBI" id="CHEBI:229955"/>
    </reaction>
</comment>
<evidence type="ECO:0000256" key="14">
    <source>
        <dbReference type="ARBA" id="ARBA00044898"/>
    </source>
</evidence>
<comment type="catalytic activity">
    <reaction evidence="19">
        <text>L-alanyl-L-lysine(out) = L-alanyl-L-lysine(in)</text>
        <dbReference type="Rhea" id="RHEA:79415"/>
        <dbReference type="ChEBI" id="CHEBI:192470"/>
    </reaction>
</comment>
<gene>
    <name evidence="26" type="ORF">TeGR_g6856</name>
</gene>
<evidence type="ECO:0000256" key="21">
    <source>
        <dbReference type="ARBA" id="ARBA00044985"/>
    </source>
</evidence>
<reference evidence="26 27" key="1">
    <citation type="journal article" date="2023" name="Commun. Biol.">
        <title>Genome analysis of Parmales, the sister group of diatoms, reveals the evolutionary specialization of diatoms from phago-mixotrophs to photoautotrophs.</title>
        <authorList>
            <person name="Ban H."/>
            <person name="Sato S."/>
            <person name="Yoshikawa S."/>
            <person name="Yamada K."/>
            <person name="Nakamura Y."/>
            <person name="Ichinomiya M."/>
            <person name="Sato N."/>
            <person name="Blanc-Mathieu R."/>
            <person name="Endo H."/>
            <person name="Kuwata A."/>
            <person name="Ogata H."/>
        </authorList>
    </citation>
    <scope>NUCLEOTIDE SEQUENCE [LARGE SCALE GENOMIC DNA]</scope>
</reference>
<keyword evidence="6 25" id="KW-0472">Membrane</keyword>
<comment type="catalytic activity">
    <reaction evidence="20">
        <text>L-lysyl-glycine(out) = L-lysyl-glycine(in)</text>
        <dbReference type="Rhea" id="RHEA:79407"/>
        <dbReference type="ChEBI" id="CHEBI:191202"/>
    </reaction>
</comment>
<keyword evidence="5 25" id="KW-1133">Transmembrane helix</keyword>
<feature type="transmembrane region" description="Helical" evidence="25">
    <location>
        <begin position="6"/>
        <end position="29"/>
    </location>
</feature>
<evidence type="ECO:0000256" key="25">
    <source>
        <dbReference type="SAM" id="Phobius"/>
    </source>
</evidence>
<evidence type="ECO:0000256" key="5">
    <source>
        <dbReference type="ARBA" id="ARBA00022989"/>
    </source>
</evidence>
<evidence type="ECO:0000256" key="3">
    <source>
        <dbReference type="ARBA" id="ARBA00022448"/>
    </source>
</evidence>
<evidence type="ECO:0000256" key="2">
    <source>
        <dbReference type="ARBA" id="ARBA00008335"/>
    </source>
</evidence>
<dbReference type="Proteomes" id="UP001165060">
    <property type="component" value="Unassembled WGS sequence"/>
</dbReference>
<comment type="catalytic activity">
    <reaction evidence="13">
        <text>L-alpha-aminoacyl-L-lysine(out) = L-alpha-aminoacyl-L-lysine(in)</text>
        <dbReference type="Rhea" id="RHEA:79383"/>
        <dbReference type="ChEBI" id="CHEBI:229966"/>
    </reaction>
</comment>
<comment type="subcellular location">
    <subcellularLocation>
        <location evidence="1">Lysosome membrane</location>
        <topology evidence="1">Multi-pass membrane protein</topology>
    </subcellularLocation>
</comment>
<dbReference type="Pfam" id="PF07690">
    <property type="entry name" value="MFS_1"/>
    <property type="match status" value="2"/>
</dbReference>
<evidence type="ECO:0000256" key="22">
    <source>
        <dbReference type="ARBA" id="ARBA00045018"/>
    </source>
</evidence>
<evidence type="ECO:0000256" key="20">
    <source>
        <dbReference type="ARBA" id="ARBA00044924"/>
    </source>
</evidence>
<accession>A0ABQ6N211</accession>
<evidence type="ECO:0000256" key="6">
    <source>
        <dbReference type="ARBA" id="ARBA00023136"/>
    </source>
</evidence>
<evidence type="ECO:0000256" key="10">
    <source>
        <dbReference type="ARBA" id="ARBA00044881"/>
    </source>
</evidence>
<feature type="transmembrane region" description="Helical" evidence="25">
    <location>
        <begin position="374"/>
        <end position="395"/>
    </location>
</feature>
<evidence type="ECO:0000256" key="24">
    <source>
        <dbReference type="ARBA" id="ARBA00046376"/>
    </source>
</evidence>
<keyword evidence="7" id="KW-0458">Lysosome</keyword>
<dbReference type="SUPFAM" id="SSF103473">
    <property type="entry name" value="MFS general substrate transporter"/>
    <property type="match status" value="2"/>
</dbReference>
<evidence type="ECO:0000256" key="12">
    <source>
        <dbReference type="ARBA" id="ARBA00044891"/>
    </source>
</evidence>
<dbReference type="InterPro" id="IPR052187">
    <property type="entry name" value="MFSD1"/>
</dbReference>
<evidence type="ECO:0000256" key="13">
    <source>
        <dbReference type="ARBA" id="ARBA00044893"/>
    </source>
</evidence>
<evidence type="ECO:0000256" key="17">
    <source>
        <dbReference type="ARBA" id="ARBA00044903"/>
    </source>
</evidence>
<comment type="caution">
    <text evidence="26">The sequence shown here is derived from an EMBL/GenBank/DDBJ whole genome shotgun (WGS) entry which is preliminary data.</text>
</comment>
<name>A0ABQ6N211_9STRA</name>
<comment type="catalytic activity">
    <reaction evidence="9">
        <text>L-histidyl-glycine(out) = L-histidyl-glycine(in)</text>
        <dbReference type="Rhea" id="RHEA:79395"/>
        <dbReference type="ChEBI" id="CHEBI:229957"/>
    </reaction>
</comment>
<dbReference type="EMBL" id="BRYB01003491">
    <property type="protein sequence ID" value="GMI37745.1"/>
    <property type="molecule type" value="Genomic_DNA"/>
</dbReference>
<dbReference type="InterPro" id="IPR036259">
    <property type="entry name" value="MFS_trans_sf"/>
</dbReference>
<feature type="transmembrane region" description="Helical" evidence="25">
    <location>
        <begin position="349"/>
        <end position="368"/>
    </location>
</feature>
<evidence type="ECO:0000256" key="15">
    <source>
        <dbReference type="ARBA" id="ARBA00044899"/>
    </source>
</evidence>
<feature type="transmembrane region" description="Helical" evidence="25">
    <location>
        <begin position="443"/>
        <end position="461"/>
    </location>
</feature>
<comment type="catalytic activity">
    <reaction evidence="10">
        <text>L-alpha-aminoacyl-L-arginine(out) = L-alpha-aminoacyl-L-arginine(in)</text>
        <dbReference type="Rhea" id="RHEA:79367"/>
        <dbReference type="ChEBI" id="CHEBI:229968"/>
    </reaction>
</comment>
<evidence type="ECO:0000256" key="7">
    <source>
        <dbReference type="ARBA" id="ARBA00023228"/>
    </source>
</evidence>
<evidence type="ECO:0000256" key="4">
    <source>
        <dbReference type="ARBA" id="ARBA00022692"/>
    </source>
</evidence>
<organism evidence="26 27">
    <name type="scientific">Tetraparma gracilis</name>
    <dbReference type="NCBI Taxonomy" id="2962635"/>
    <lineage>
        <taxon>Eukaryota</taxon>
        <taxon>Sar</taxon>
        <taxon>Stramenopiles</taxon>
        <taxon>Ochrophyta</taxon>
        <taxon>Bolidophyceae</taxon>
        <taxon>Parmales</taxon>
        <taxon>Triparmaceae</taxon>
        <taxon>Tetraparma</taxon>
    </lineage>
</organism>
<comment type="function">
    <text evidence="23">Lysosomal dipeptide uniporter that selectively exports lysine, arginine or histidine-containing dipeptides with a net positive charge from the lysosome lumen into the cytosol. Could play a role in a specific type of protein O-glycosylation indirectly regulating macrophages migration and tissue invasion. Also essential for liver homeostasis.</text>
</comment>
<protein>
    <recommendedName>
        <fullName evidence="21">Lysosomal dipeptide transporter MFSD1</fullName>
    </recommendedName>
    <alternativeName>
        <fullName evidence="22">Major facilitator superfamily domain-containing protein 1</fullName>
    </alternativeName>
</protein>
<comment type="catalytic activity">
    <reaction evidence="14">
        <text>L-aspartyl-L-lysine(out) = L-aspartyl-L-lysine(in)</text>
        <dbReference type="Rhea" id="RHEA:79411"/>
        <dbReference type="ChEBI" id="CHEBI:229953"/>
    </reaction>
</comment>
<dbReference type="PANTHER" id="PTHR23512:SF3">
    <property type="entry name" value="MAJOR FACILITATOR SUPERFAMILY DOMAIN-CONTAINING PROTEIN 1"/>
    <property type="match status" value="1"/>
</dbReference>
<keyword evidence="27" id="KW-1185">Reference proteome</keyword>
<evidence type="ECO:0000256" key="18">
    <source>
        <dbReference type="ARBA" id="ARBA00044912"/>
    </source>
</evidence>
<comment type="similarity">
    <text evidence="2">Belongs to the major facilitator superfamily.</text>
</comment>
<evidence type="ECO:0000256" key="19">
    <source>
        <dbReference type="ARBA" id="ARBA00044919"/>
    </source>
</evidence>
<comment type="catalytic activity">
    <reaction evidence="18">
        <text>L-histidyl-L-alpha-amino acid(out) = L-histidyl-L-alpha-amino acid(in)</text>
        <dbReference type="Rhea" id="RHEA:79379"/>
        <dbReference type="ChEBI" id="CHEBI:229964"/>
    </reaction>
</comment>
<comment type="catalytic activity">
    <reaction evidence="8">
        <text>L-lysyl-L-alanine(out) = L-lysyl-L-alanine(in)</text>
        <dbReference type="Rhea" id="RHEA:79399"/>
        <dbReference type="ChEBI" id="CHEBI:229954"/>
    </reaction>
</comment>
<comment type="subunit">
    <text evidence="24">Homodimer. Interacts with lysosomal protein GLMP (via lumenal domain); the interaction starts while both proteins are still in the endoplasmic reticulum and is required for stabilization of MFSD1 in lysosomes but has no direct effect on its targeting to lysosomes or transporter activity.</text>
</comment>
<dbReference type="PANTHER" id="PTHR23512">
    <property type="entry name" value="MAJOR FACILITATOR SUPERFAMILY DOMAIN-CONTAINING PROTEIN 1"/>
    <property type="match status" value="1"/>
</dbReference>
<evidence type="ECO:0000256" key="16">
    <source>
        <dbReference type="ARBA" id="ARBA00044900"/>
    </source>
</evidence>
<evidence type="ECO:0000256" key="1">
    <source>
        <dbReference type="ARBA" id="ARBA00004155"/>
    </source>
</evidence>
<keyword evidence="3" id="KW-0813">Transport</keyword>
<evidence type="ECO:0000256" key="23">
    <source>
        <dbReference type="ARBA" id="ARBA00045709"/>
    </source>
</evidence>
<feature type="transmembrane region" description="Helical" evidence="25">
    <location>
        <begin position="321"/>
        <end position="342"/>
    </location>
</feature>
<dbReference type="Gene3D" id="1.20.1250.20">
    <property type="entry name" value="MFS general substrate transporter like domains"/>
    <property type="match status" value="2"/>
</dbReference>
<proteinExistence type="inferred from homology"/>
<comment type="catalytic activity">
    <reaction evidence="12">
        <text>L-lysyl-L-alpha-amino acid(out) = L-lysyl-L-alpha-amino acid(in)</text>
        <dbReference type="Rhea" id="RHEA:79387"/>
        <dbReference type="ChEBI" id="CHEBI:229965"/>
    </reaction>
</comment>